<dbReference type="Gene3D" id="1.10.287.1490">
    <property type="match status" value="1"/>
</dbReference>
<dbReference type="FunCoup" id="M3XL24">
    <property type="interactions" value="49"/>
</dbReference>
<dbReference type="EMBL" id="AFYH01237986">
    <property type="status" value="NOT_ANNOTATED_CDS"/>
    <property type="molecule type" value="Genomic_DNA"/>
</dbReference>
<dbReference type="EMBL" id="AFYH01237978">
    <property type="status" value="NOT_ANNOTATED_CDS"/>
    <property type="molecule type" value="Genomic_DNA"/>
</dbReference>
<dbReference type="InterPro" id="IPR031470">
    <property type="entry name" value="CEP63/Deup1_N"/>
</dbReference>
<evidence type="ECO:0000256" key="1">
    <source>
        <dbReference type="ARBA" id="ARBA00004496"/>
    </source>
</evidence>
<feature type="coiled-coil region" evidence="8">
    <location>
        <begin position="341"/>
        <end position="415"/>
    </location>
</feature>
<dbReference type="InterPro" id="IPR057656">
    <property type="entry name" value="CEP63/Deup1_CC"/>
</dbReference>
<dbReference type="Pfam" id="PF25771">
    <property type="entry name" value="CC_CEP152-bind"/>
    <property type="match status" value="1"/>
</dbReference>
<sequence length="733" mass="86253">MDQLHVLEGHQQHSPVCISSCEVELQELMHQIDIMVNHKKSEWEKQMLTLEAKLKVQEAELVNTCFNLEKKHQEVGMLRQHLDTMENSKQELVEKYEDQLTKFKSEFNKLKTSYEKLQRYQLKQAKERSEKYTDGSEVQLEISYLSKKLQEFKDKSKEWDKQRLLYQSQLASLEAHRKALTQKCESFQQHSQNYQSQVGSRKEVQGELSSQSDTWILRNQLESIQELVKSNELTIENLNAIVEEMTTSKNQLQKEKEELQHELRQCQRQYQNLESELSELRIELQSRDDLLRATELEQIQLQKELSKMKEYMDKQGSARRAIEENSQKLMTSEFAHLKVELENTRQQLEASLLDKKMLRSEITRLQAGLESSHSPAIQLNEKLTKKTEELNSLKREQTEQQVENIKLRERLLQIEKSHSSEMEGVRTEVSNLTAELYQKDITIATITEKAAHLEKQLKLELEKRERNLSQYQVARIQIETLTIENKHLKELVETLDARKLMTTNNMEQELQDSYYACITKLEGENRELQSNLSKLQKELEVSSQASQEKYESALRQAQQTIEKMKEHEDRRVQQLQKENEWKINALQSKLDDIIQYYESEIQALQNLNSTSFTSPLFKSRIEPKLREVPDLQSSAVNICDQDNLFSEGFPNIATPGTSLHSFYSQIELLPLSPTKMSFTTSAVEQFFQEEDKRARELEKALNYHVDELRKNSEHTIQRYVPFQKMDMFDYKPA</sequence>
<feature type="coiled-coil region" evidence="8">
    <location>
        <begin position="443"/>
        <end position="578"/>
    </location>
</feature>
<dbReference type="InParanoid" id="M3XL24"/>
<evidence type="ECO:0000259" key="9">
    <source>
        <dbReference type="Pfam" id="PF17045"/>
    </source>
</evidence>
<dbReference type="GO" id="GO:0005814">
    <property type="term" value="C:centriole"/>
    <property type="evidence" value="ECO:0007669"/>
    <property type="project" value="TreeGrafter"/>
</dbReference>
<keyword evidence="12" id="KW-1185">Reference proteome</keyword>
<feature type="coiled-coil region" evidence="8">
    <location>
        <begin position="235"/>
        <end position="290"/>
    </location>
</feature>
<name>M3XL24_LATCH</name>
<reference evidence="12" key="1">
    <citation type="submission" date="2011-08" db="EMBL/GenBank/DDBJ databases">
        <title>The draft genome of Latimeria chalumnae.</title>
        <authorList>
            <person name="Di Palma F."/>
            <person name="Alfoldi J."/>
            <person name="Johnson J."/>
            <person name="Berlin A."/>
            <person name="Gnerre S."/>
            <person name="Jaffe D."/>
            <person name="MacCallum I."/>
            <person name="Young S."/>
            <person name="Walker B.J."/>
            <person name="Lander E."/>
            <person name="Lindblad-Toh K."/>
        </authorList>
    </citation>
    <scope>NUCLEOTIDE SEQUENCE [LARGE SCALE GENOMIC DNA]</scope>
    <source>
        <strain evidence="12">Wild caught</strain>
    </source>
</reference>
<evidence type="ECO:0000256" key="6">
    <source>
        <dbReference type="ARBA" id="ARBA00023054"/>
    </source>
</evidence>
<dbReference type="PANTHER" id="PTHR18875">
    <property type="entry name" value="SARCOMA ANTIGEN NY-SAR-24/CYTOSKELETAL PROTEIN SOJO"/>
    <property type="match status" value="1"/>
</dbReference>
<organism evidence="11 12">
    <name type="scientific">Latimeria chalumnae</name>
    <name type="common">Coelacanth</name>
    <dbReference type="NCBI Taxonomy" id="7897"/>
    <lineage>
        <taxon>Eukaryota</taxon>
        <taxon>Metazoa</taxon>
        <taxon>Chordata</taxon>
        <taxon>Craniata</taxon>
        <taxon>Vertebrata</taxon>
        <taxon>Euteleostomi</taxon>
        <taxon>Coelacanthiformes</taxon>
        <taxon>Coelacanthidae</taxon>
        <taxon>Latimeria</taxon>
    </lineage>
</organism>
<evidence type="ECO:0000313" key="12">
    <source>
        <dbReference type="Proteomes" id="UP000008672"/>
    </source>
</evidence>
<dbReference type="EMBL" id="AFYH01237983">
    <property type="status" value="NOT_ANNOTATED_CDS"/>
    <property type="molecule type" value="Genomic_DNA"/>
</dbReference>
<reference evidence="11" key="3">
    <citation type="submission" date="2025-09" db="UniProtKB">
        <authorList>
            <consortium name="Ensembl"/>
        </authorList>
    </citation>
    <scope>IDENTIFICATION</scope>
</reference>
<keyword evidence="5" id="KW-0970">Cilium biogenesis/degradation</keyword>
<dbReference type="GO" id="GO:0007099">
    <property type="term" value="P:centriole replication"/>
    <property type="evidence" value="ECO:0007669"/>
    <property type="project" value="TreeGrafter"/>
</dbReference>
<evidence type="ECO:0000259" key="10">
    <source>
        <dbReference type="Pfam" id="PF25771"/>
    </source>
</evidence>
<evidence type="ECO:0000256" key="5">
    <source>
        <dbReference type="ARBA" id="ARBA00022794"/>
    </source>
</evidence>
<comment type="similarity">
    <text evidence="2">Belongs to the CEP63 family.</text>
</comment>
<dbReference type="STRING" id="7897.ENSLACP00000023430"/>
<dbReference type="GO" id="GO:0005737">
    <property type="term" value="C:cytoplasm"/>
    <property type="evidence" value="ECO:0007669"/>
    <property type="project" value="UniProtKB-SubCell"/>
</dbReference>
<dbReference type="Pfam" id="PF17045">
    <property type="entry name" value="CEP63"/>
    <property type="match status" value="1"/>
</dbReference>
<dbReference type="Ensembl" id="ENSLACT00000025812.1">
    <property type="protein sequence ID" value="ENSLACP00000023430.1"/>
    <property type="gene ID" value="ENSLACG00000003112.2"/>
</dbReference>
<dbReference type="OMA" id="SHNTWEF"/>
<dbReference type="eggNOG" id="ENOG502QRBJ">
    <property type="taxonomic scope" value="Eukaryota"/>
</dbReference>
<feature type="coiled-coil region" evidence="8">
    <location>
        <begin position="40"/>
        <end position="113"/>
    </location>
</feature>
<evidence type="ECO:0000256" key="2">
    <source>
        <dbReference type="ARBA" id="ARBA00007181"/>
    </source>
</evidence>
<keyword evidence="6 8" id="KW-0175">Coiled coil</keyword>
<dbReference type="AlphaFoldDB" id="M3XL24"/>
<dbReference type="EMBL" id="AFYH01237984">
    <property type="status" value="NOT_ANNOTATED_CDS"/>
    <property type="molecule type" value="Genomic_DNA"/>
</dbReference>
<proteinExistence type="inferred from homology"/>
<dbReference type="EMBL" id="AFYH01237985">
    <property type="status" value="NOT_ANNOTATED_CDS"/>
    <property type="molecule type" value="Genomic_DNA"/>
</dbReference>
<dbReference type="GO" id="GO:0030030">
    <property type="term" value="P:cell projection organization"/>
    <property type="evidence" value="ECO:0007669"/>
    <property type="project" value="UniProtKB-KW"/>
</dbReference>
<evidence type="ECO:0000313" key="11">
    <source>
        <dbReference type="Ensembl" id="ENSLACP00000023430.1"/>
    </source>
</evidence>
<reference evidence="11" key="2">
    <citation type="submission" date="2025-08" db="UniProtKB">
        <authorList>
            <consortium name="Ensembl"/>
        </authorList>
    </citation>
    <scope>IDENTIFICATION</scope>
</reference>
<evidence type="ECO:0000256" key="3">
    <source>
        <dbReference type="ARBA" id="ARBA00019105"/>
    </source>
</evidence>
<evidence type="ECO:0000256" key="8">
    <source>
        <dbReference type="SAM" id="Coils"/>
    </source>
</evidence>
<dbReference type="GO" id="GO:0098535">
    <property type="term" value="P:de novo centriole assembly involved in multi-ciliated epithelial cell differentiation"/>
    <property type="evidence" value="ECO:0007669"/>
    <property type="project" value="TreeGrafter"/>
</dbReference>
<feature type="domain" description="CEP63/Deup1 CEP152 binding coiled coil" evidence="10">
    <location>
        <begin position="685"/>
        <end position="719"/>
    </location>
</feature>
<dbReference type="EMBL" id="AFYH01237979">
    <property type="status" value="NOT_ANNOTATED_CDS"/>
    <property type="molecule type" value="Genomic_DNA"/>
</dbReference>
<dbReference type="EMBL" id="AFYH01237980">
    <property type="status" value="NOT_ANNOTATED_CDS"/>
    <property type="molecule type" value="Genomic_DNA"/>
</dbReference>
<dbReference type="EMBL" id="AFYH01237982">
    <property type="status" value="NOT_ANNOTATED_CDS"/>
    <property type="molecule type" value="Genomic_DNA"/>
</dbReference>
<dbReference type="OrthoDB" id="10007333at2759"/>
<keyword evidence="4" id="KW-0963">Cytoplasm</keyword>
<feature type="domain" description="CEP63/Deup1 N-terminal" evidence="9">
    <location>
        <begin position="18"/>
        <end position="288"/>
    </location>
</feature>
<dbReference type="KEGG" id="lcm:102366322"/>
<evidence type="ECO:0000256" key="7">
    <source>
        <dbReference type="ARBA" id="ARBA00030704"/>
    </source>
</evidence>
<dbReference type="PANTHER" id="PTHR18875:SF5">
    <property type="entry name" value="DEUTEROSOME ASSEMBLY PROTEIN 1"/>
    <property type="match status" value="1"/>
</dbReference>
<dbReference type="GeneID" id="102366322"/>
<comment type="subcellular location">
    <subcellularLocation>
        <location evidence="1">Cytoplasm</location>
    </subcellularLocation>
</comment>
<evidence type="ECO:0000256" key="4">
    <source>
        <dbReference type="ARBA" id="ARBA00022490"/>
    </source>
</evidence>
<accession>M3XL24</accession>
<dbReference type="Proteomes" id="UP000008672">
    <property type="component" value="Unassembled WGS sequence"/>
</dbReference>
<gene>
    <name evidence="11" type="primary">DEUP1</name>
</gene>
<protein>
    <recommendedName>
        <fullName evidence="3">Deuterosome assembly protein 1</fullName>
    </recommendedName>
    <alternativeName>
        <fullName evidence="7">Coiled-coil domain-containing protein 67</fullName>
    </alternativeName>
</protein>
<dbReference type="EMBL" id="AFYH01237981">
    <property type="status" value="NOT_ANNOTATED_CDS"/>
    <property type="molecule type" value="Genomic_DNA"/>
</dbReference>
<dbReference type="GeneTree" id="ENSGT00940000153190"/>